<reference evidence="1" key="1">
    <citation type="journal article" date="2023" name="PLoS Negl. Trop. Dis.">
        <title>A genome sequence for Biomphalaria pfeifferi, the major vector snail for the human-infecting parasite Schistosoma mansoni.</title>
        <authorList>
            <person name="Bu L."/>
            <person name="Lu L."/>
            <person name="Laidemitt M.R."/>
            <person name="Zhang S.M."/>
            <person name="Mutuku M."/>
            <person name="Mkoji G."/>
            <person name="Steinauer M."/>
            <person name="Loker E.S."/>
        </authorList>
    </citation>
    <scope>NUCLEOTIDE SEQUENCE</scope>
    <source>
        <strain evidence="1">KasaAsao</strain>
    </source>
</reference>
<comment type="caution">
    <text evidence="1">The sequence shown here is derived from an EMBL/GenBank/DDBJ whole genome shotgun (WGS) entry which is preliminary data.</text>
</comment>
<reference evidence="1" key="2">
    <citation type="submission" date="2023-04" db="EMBL/GenBank/DDBJ databases">
        <authorList>
            <person name="Bu L."/>
            <person name="Lu L."/>
            <person name="Laidemitt M.R."/>
            <person name="Zhang S.M."/>
            <person name="Mutuku M."/>
            <person name="Mkoji G."/>
            <person name="Steinauer M."/>
            <person name="Loker E.S."/>
        </authorList>
    </citation>
    <scope>NUCLEOTIDE SEQUENCE</scope>
    <source>
        <strain evidence="1">KasaAsao</strain>
        <tissue evidence="1">Whole Snail</tissue>
    </source>
</reference>
<name>A0AAD8BL32_BIOPF</name>
<protein>
    <submittedName>
        <fullName evidence="1">Uncharacterized protein</fullName>
    </submittedName>
</protein>
<dbReference type="AlphaFoldDB" id="A0AAD8BL32"/>
<accession>A0AAD8BL32</accession>
<evidence type="ECO:0000313" key="1">
    <source>
        <dbReference type="EMBL" id="KAK0055575.1"/>
    </source>
</evidence>
<evidence type="ECO:0000313" key="2">
    <source>
        <dbReference type="Proteomes" id="UP001233172"/>
    </source>
</evidence>
<gene>
    <name evidence="1" type="ORF">Bpfe_015086</name>
</gene>
<proteinExistence type="predicted"/>
<dbReference type="EMBL" id="JASAOG010000069">
    <property type="protein sequence ID" value="KAK0055575.1"/>
    <property type="molecule type" value="Genomic_DNA"/>
</dbReference>
<sequence length="70" mass="8280">MHRALRQTTLDWAFYPVQQMARILVNDYVVAYAESIAPDTTLVRALYPVQQMARILAKDYVVVVWRYYNL</sequence>
<organism evidence="1 2">
    <name type="scientific">Biomphalaria pfeifferi</name>
    <name type="common">Bloodfluke planorb</name>
    <name type="synonym">Freshwater snail</name>
    <dbReference type="NCBI Taxonomy" id="112525"/>
    <lineage>
        <taxon>Eukaryota</taxon>
        <taxon>Metazoa</taxon>
        <taxon>Spiralia</taxon>
        <taxon>Lophotrochozoa</taxon>
        <taxon>Mollusca</taxon>
        <taxon>Gastropoda</taxon>
        <taxon>Heterobranchia</taxon>
        <taxon>Euthyneura</taxon>
        <taxon>Panpulmonata</taxon>
        <taxon>Hygrophila</taxon>
        <taxon>Lymnaeoidea</taxon>
        <taxon>Planorbidae</taxon>
        <taxon>Biomphalaria</taxon>
    </lineage>
</organism>
<dbReference type="Proteomes" id="UP001233172">
    <property type="component" value="Unassembled WGS sequence"/>
</dbReference>
<keyword evidence="2" id="KW-1185">Reference proteome</keyword>